<reference evidence="3" key="1">
    <citation type="submission" date="2022-01" db="EMBL/GenBank/DDBJ databases">
        <title>Colwellia maritima, isolated from seawater.</title>
        <authorList>
            <person name="Kristyanto S."/>
            <person name="Jung J."/>
            <person name="Jeon C.O."/>
        </authorList>
    </citation>
    <scope>NUCLEOTIDE SEQUENCE</scope>
    <source>
        <strain evidence="3">MSW7</strain>
    </source>
</reference>
<gene>
    <name evidence="3" type="ORF">L3081_13130</name>
</gene>
<accession>A0ABS9X1N0</accession>
<dbReference type="PANTHER" id="PTHR47199">
    <property type="entry name" value="PHOTOSYSTEM II STABILITY/ASSEMBLY FACTOR HCF136, CHLOROPLASTIC"/>
    <property type="match status" value="1"/>
</dbReference>
<evidence type="ECO:0000256" key="1">
    <source>
        <dbReference type="SAM" id="SignalP"/>
    </source>
</evidence>
<dbReference type="PANTHER" id="PTHR47199:SF2">
    <property type="entry name" value="PHOTOSYSTEM II STABILITY_ASSEMBLY FACTOR HCF136, CHLOROPLASTIC"/>
    <property type="match status" value="1"/>
</dbReference>
<dbReference type="RefSeq" id="WP_242286607.1">
    <property type="nucleotide sequence ID" value="NZ_JAKKSL010000002.1"/>
</dbReference>
<dbReference type="Proteomes" id="UP001139646">
    <property type="component" value="Unassembled WGS sequence"/>
</dbReference>
<dbReference type="SUPFAM" id="SSF50939">
    <property type="entry name" value="Sialidases"/>
    <property type="match status" value="1"/>
</dbReference>
<evidence type="ECO:0000313" key="4">
    <source>
        <dbReference type="Proteomes" id="UP001139646"/>
    </source>
</evidence>
<feature type="domain" description="Photosynthesis system II assembly factor Ycf48/Hcf136-like" evidence="2">
    <location>
        <begin position="75"/>
        <end position="173"/>
    </location>
</feature>
<keyword evidence="1" id="KW-0732">Signal</keyword>
<dbReference type="EMBL" id="JAKKSL010000002">
    <property type="protein sequence ID" value="MCI2284150.1"/>
    <property type="molecule type" value="Genomic_DNA"/>
</dbReference>
<dbReference type="Pfam" id="PF14870">
    <property type="entry name" value="PSII_BNR"/>
    <property type="match status" value="1"/>
</dbReference>
<protein>
    <submittedName>
        <fullName evidence="3">YCF48-related protein</fullName>
    </submittedName>
</protein>
<name>A0ABS9X1N0_9GAMM</name>
<keyword evidence="4" id="KW-1185">Reference proteome</keyword>
<dbReference type="InterPro" id="IPR036278">
    <property type="entry name" value="Sialidase_sf"/>
</dbReference>
<evidence type="ECO:0000259" key="2">
    <source>
        <dbReference type="Pfam" id="PF14870"/>
    </source>
</evidence>
<proteinExistence type="predicted"/>
<comment type="caution">
    <text evidence="3">The sequence shown here is derived from an EMBL/GenBank/DDBJ whole genome shotgun (WGS) entry which is preliminary data.</text>
</comment>
<feature type="signal peptide" evidence="1">
    <location>
        <begin position="1"/>
        <end position="23"/>
    </location>
</feature>
<sequence length="347" mass="38248">MRFVSFPLSIILLLSTLGQFSYAAEQPVKVTSSANINPSVKARLASKSLLLGITKAGPDKLVAVGEHGHIILSSDAVNWQQADVPLQTTLTSVFFLDDSLGWAVGHDATILHSIDGGLTWKIQQYMPELQKPLFDIVFKSPTEGIAIGAYGLTFRTNDSGNTWQSEFHSEILPPSDAEYMAELKADDEDAYLDEAAFILPHFNRMFMDGRTLYMVGEVGLIVKSNDFGKSRQAFDSIYQGSFFDISRTQQGNLLVVGLRGHVFRSLLNGRPWKSRETNATALINDIVLSDDERIFLLANNGVLLESIDDGQTYRLKTQRDGKSLIGGIWFKGQLVAVSDVGIKIISL</sequence>
<organism evidence="3 4">
    <name type="scientific">Colwellia maritima</name>
    <dbReference type="NCBI Taxonomy" id="2912588"/>
    <lineage>
        <taxon>Bacteria</taxon>
        <taxon>Pseudomonadati</taxon>
        <taxon>Pseudomonadota</taxon>
        <taxon>Gammaproteobacteria</taxon>
        <taxon>Alteromonadales</taxon>
        <taxon>Colwelliaceae</taxon>
        <taxon>Colwellia</taxon>
    </lineage>
</organism>
<dbReference type="InterPro" id="IPR028203">
    <property type="entry name" value="PSII_CF48-like_dom"/>
</dbReference>
<evidence type="ECO:0000313" key="3">
    <source>
        <dbReference type="EMBL" id="MCI2284150.1"/>
    </source>
</evidence>
<feature type="chain" id="PRO_5046860212" evidence="1">
    <location>
        <begin position="24"/>
        <end position="347"/>
    </location>
</feature>